<protein>
    <recommendedName>
        <fullName evidence="4">Peptide deformylase</fullName>
        <shortName evidence="4">PDF</shortName>
        <ecNumber evidence="4">3.5.1.88</ecNumber>
    </recommendedName>
    <alternativeName>
        <fullName evidence="4">Polypeptide deformylase</fullName>
    </alternativeName>
</protein>
<evidence type="ECO:0000313" key="6">
    <source>
        <dbReference type="Proteomes" id="UP000069030"/>
    </source>
</evidence>
<organism evidence="5 6">
    <name type="scientific">Myroides odoratimimus</name>
    <dbReference type="NCBI Taxonomy" id="76832"/>
    <lineage>
        <taxon>Bacteria</taxon>
        <taxon>Pseudomonadati</taxon>
        <taxon>Bacteroidota</taxon>
        <taxon>Flavobacteriia</taxon>
        <taxon>Flavobacteriales</taxon>
        <taxon>Flavobacteriaceae</taxon>
        <taxon>Myroides</taxon>
    </lineage>
</organism>
<dbReference type="PRINTS" id="PR01576">
    <property type="entry name" value="PDEFORMYLASE"/>
</dbReference>
<dbReference type="GO" id="GO:0042586">
    <property type="term" value="F:peptide deformylase activity"/>
    <property type="evidence" value="ECO:0007669"/>
    <property type="project" value="UniProtKB-UniRule"/>
</dbReference>
<dbReference type="eggNOG" id="COG0242">
    <property type="taxonomic scope" value="Bacteria"/>
</dbReference>
<dbReference type="NCBIfam" id="NF001159">
    <property type="entry name" value="PRK00150.1-3"/>
    <property type="match status" value="1"/>
</dbReference>
<feature type="binding site" evidence="4">
    <location>
        <position position="154"/>
    </location>
    <ligand>
        <name>Fe cation</name>
        <dbReference type="ChEBI" id="CHEBI:24875"/>
    </ligand>
</feature>
<dbReference type="InterPro" id="IPR023635">
    <property type="entry name" value="Peptide_deformylase"/>
</dbReference>
<dbReference type="GO" id="GO:0006412">
    <property type="term" value="P:translation"/>
    <property type="evidence" value="ECO:0007669"/>
    <property type="project" value="UniProtKB-UniRule"/>
</dbReference>
<feature type="binding site" evidence="4">
    <location>
        <position position="150"/>
    </location>
    <ligand>
        <name>Fe cation</name>
        <dbReference type="ChEBI" id="CHEBI:24875"/>
    </ligand>
</feature>
<dbReference type="CDD" id="cd00487">
    <property type="entry name" value="Pep_deformylase"/>
    <property type="match status" value="1"/>
</dbReference>
<proteinExistence type="inferred from homology"/>
<evidence type="ECO:0000256" key="2">
    <source>
        <dbReference type="ARBA" id="ARBA00022723"/>
    </source>
</evidence>
<gene>
    <name evidence="4" type="primary">def</name>
    <name evidence="5" type="ORF">AS202_05800</name>
</gene>
<name>A0A0S7E6N0_9FLAO</name>
<dbReference type="PANTHER" id="PTHR10458">
    <property type="entry name" value="PEPTIDE DEFORMYLASE"/>
    <property type="match status" value="1"/>
</dbReference>
<evidence type="ECO:0000256" key="3">
    <source>
        <dbReference type="ARBA" id="ARBA00022801"/>
    </source>
</evidence>
<feature type="active site" evidence="4">
    <location>
        <position position="151"/>
    </location>
</feature>
<dbReference type="NCBIfam" id="TIGR00079">
    <property type="entry name" value="pept_deformyl"/>
    <property type="match status" value="1"/>
</dbReference>
<dbReference type="AlphaFoldDB" id="A0A0S7E6N0"/>
<evidence type="ECO:0000313" key="5">
    <source>
        <dbReference type="EMBL" id="ALU25676.1"/>
    </source>
</evidence>
<dbReference type="KEGG" id="mod:AS202_05800"/>
<feature type="binding site" evidence="4">
    <location>
        <position position="108"/>
    </location>
    <ligand>
        <name>Fe cation</name>
        <dbReference type="ChEBI" id="CHEBI:24875"/>
    </ligand>
</feature>
<dbReference type="Proteomes" id="UP000069030">
    <property type="component" value="Chromosome"/>
</dbReference>
<evidence type="ECO:0000256" key="4">
    <source>
        <dbReference type="HAMAP-Rule" id="MF_00163"/>
    </source>
</evidence>
<keyword evidence="4" id="KW-0408">Iron</keyword>
<dbReference type="EMBL" id="CP013690">
    <property type="protein sequence ID" value="ALU25676.1"/>
    <property type="molecule type" value="Genomic_DNA"/>
</dbReference>
<evidence type="ECO:0000256" key="1">
    <source>
        <dbReference type="ARBA" id="ARBA00010759"/>
    </source>
</evidence>
<dbReference type="Pfam" id="PF01327">
    <property type="entry name" value="Pep_deformylase"/>
    <property type="match status" value="1"/>
</dbReference>
<comment type="cofactor">
    <cofactor evidence="4">
        <name>Fe(2+)</name>
        <dbReference type="ChEBI" id="CHEBI:29033"/>
    </cofactor>
    <text evidence="4">Binds 1 Fe(2+) ion.</text>
</comment>
<accession>A0A0S7E6N0</accession>
<dbReference type="SUPFAM" id="SSF56420">
    <property type="entry name" value="Peptide deformylase"/>
    <property type="match status" value="1"/>
</dbReference>
<reference evidence="5 6" key="1">
    <citation type="journal article" date="2016" name="J. Zhejiang Univ. Sci. B">
        <title>Antibiotic resistance mechanisms of Myroides sp.</title>
        <authorList>
            <person name="Hu S."/>
            <person name="Yuan S."/>
            <person name="Qu H."/>
            <person name="Jiang T."/>
            <person name="Zhou Y."/>
            <person name="Wang M."/>
            <person name="Ming D."/>
        </authorList>
    </citation>
    <scope>NUCLEOTIDE SEQUENCE [LARGE SCALE GENOMIC DNA]</scope>
    <source>
        <strain evidence="5 6">PR63039</strain>
    </source>
</reference>
<comment type="catalytic activity">
    <reaction evidence="4">
        <text>N-terminal N-formyl-L-methionyl-[peptide] + H2O = N-terminal L-methionyl-[peptide] + formate</text>
        <dbReference type="Rhea" id="RHEA:24420"/>
        <dbReference type="Rhea" id="RHEA-COMP:10639"/>
        <dbReference type="Rhea" id="RHEA-COMP:10640"/>
        <dbReference type="ChEBI" id="CHEBI:15377"/>
        <dbReference type="ChEBI" id="CHEBI:15740"/>
        <dbReference type="ChEBI" id="CHEBI:49298"/>
        <dbReference type="ChEBI" id="CHEBI:64731"/>
        <dbReference type="EC" id="3.5.1.88"/>
    </reaction>
</comment>
<dbReference type="EC" id="3.5.1.88" evidence="4"/>
<dbReference type="GO" id="GO:0046872">
    <property type="term" value="F:metal ion binding"/>
    <property type="evidence" value="ECO:0007669"/>
    <property type="project" value="UniProtKB-KW"/>
</dbReference>
<comment type="function">
    <text evidence="4">Removes the formyl group from the N-terminal Met of newly synthesized proteins. Requires at least a dipeptide for an efficient rate of reaction. N-terminal L-methionine is a prerequisite for activity but the enzyme has broad specificity at other positions.</text>
</comment>
<keyword evidence="4" id="KW-0648">Protein biosynthesis</keyword>
<sequence length="192" mass="21952">MKLPILAYGNKTLKVDCDAIDSSSEDLNKLIDNMWETMENAYGCGLAAPQIGETKQLFVVDSIVMYENAEEDERKANFAEGDTGMRETFINARIIGKSDETWDEVEGCLSIPDIFKRVTRPWSITIEYLDRDFKPHTKTFHGTTARIIQHEYDHTRGVLFTDRLSSLTKKLIGTKLNKIMNGKVFTDYKMKP</sequence>
<keyword evidence="3 4" id="KW-0378">Hydrolase</keyword>
<dbReference type="HAMAP" id="MF_00163">
    <property type="entry name" value="Pep_deformylase"/>
    <property type="match status" value="1"/>
</dbReference>
<comment type="similarity">
    <text evidence="1 4">Belongs to the polypeptide deformylase family.</text>
</comment>
<dbReference type="InterPro" id="IPR036821">
    <property type="entry name" value="Peptide_deformylase_sf"/>
</dbReference>
<dbReference type="PANTHER" id="PTHR10458:SF22">
    <property type="entry name" value="PEPTIDE DEFORMYLASE"/>
    <property type="match status" value="1"/>
</dbReference>
<dbReference type="PIRSF" id="PIRSF004749">
    <property type="entry name" value="Pep_def"/>
    <property type="match status" value="1"/>
</dbReference>
<dbReference type="RefSeq" id="WP_006257863.1">
    <property type="nucleotide sequence ID" value="NZ_BCMQ01000002.1"/>
</dbReference>
<dbReference type="Gene3D" id="3.90.45.10">
    <property type="entry name" value="Peptide deformylase"/>
    <property type="match status" value="1"/>
</dbReference>
<keyword evidence="2 4" id="KW-0479">Metal-binding</keyword>